<dbReference type="CDD" id="cd17328">
    <property type="entry name" value="MFS_spinster_like"/>
    <property type="match status" value="1"/>
</dbReference>
<accession>A0A443SBS3</accession>
<dbReference type="GO" id="GO:0016020">
    <property type="term" value="C:membrane"/>
    <property type="evidence" value="ECO:0007669"/>
    <property type="project" value="UniProtKB-SubCell"/>
</dbReference>
<feature type="domain" description="Major facilitator superfamily (MFS) profile" evidence="9">
    <location>
        <begin position="8"/>
        <end position="435"/>
    </location>
</feature>
<comment type="caution">
    <text evidence="10">The sequence shown here is derived from an EMBL/GenBank/DDBJ whole genome shotgun (WGS) entry which is preliminary data.</text>
</comment>
<dbReference type="InterPro" id="IPR020846">
    <property type="entry name" value="MFS_dom"/>
</dbReference>
<dbReference type="InterPro" id="IPR011701">
    <property type="entry name" value="MFS"/>
</dbReference>
<reference evidence="10 11" key="1">
    <citation type="journal article" date="2018" name="Gigascience">
        <title>Genomes of trombidid mites reveal novel predicted allergens and laterally-transferred genes associated with secondary metabolism.</title>
        <authorList>
            <person name="Dong X."/>
            <person name="Chaisiri K."/>
            <person name="Xia D."/>
            <person name="Armstrong S.D."/>
            <person name="Fang Y."/>
            <person name="Donnelly M.J."/>
            <person name="Kadowaki T."/>
            <person name="McGarry J.W."/>
            <person name="Darby A.C."/>
            <person name="Makepeace B.L."/>
        </authorList>
    </citation>
    <scope>NUCLEOTIDE SEQUENCE [LARGE SCALE GENOMIC DNA]</scope>
    <source>
        <strain evidence="10">UoL-UT</strain>
    </source>
</reference>
<keyword evidence="4 8" id="KW-1133">Transmembrane helix</keyword>
<dbReference type="AlphaFoldDB" id="A0A443SBS3"/>
<evidence type="ECO:0000256" key="5">
    <source>
        <dbReference type="ARBA" id="ARBA00023136"/>
    </source>
</evidence>
<keyword evidence="11" id="KW-1185">Reference proteome</keyword>
<keyword evidence="2" id="KW-0813">Transport</keyword>
<feature type="transmembrane region" description="Helical" evidence="8">
    <location>
        <begin position="7"/>
        <end position="26"/>
    </location>
</feature>
<feature type="transmembrane region" description="Helical" evidence="8">
    <location>
        <begin position="368"/>
        <end position="387"/>
    </location>
</feature>
<evidence type="ECO:0000256" key="1">
    <source>
        <dbReference type="ARBA" id="ARBA00004141"/>
    </source>
</evidence>
<feature type="transmembrane region" description="Helical" evidence="8">
    <location>
        <begin position="98"/>
        <end position="122"/>
    </location>
</feature>
<feature type="transmembrane region" description="Helical" evidence="8">
    <location>
        <begin position="46"/>
        <end position="66"/>
    </location>
</feature>
<feature type="transmembrane region" description="Helical" evidence="8">
    <location>
        <begin position="268"/>
        <end position="289"/>
    </location>
</feature>
<keyword evidence="3 8" id="KW-0812">Transmembrane</keyword>
<feature type="region of interest" description="Disordered" evidence="7">
    <location>
        <begin position="442"/>
        <end position="472"/>
    </location>
</feature>
<gene>
    <name evidence="10" type="ORF">B4U80_03544</name>
</gene>
<feature type="transmembrane region" description="Helical" evidence="8">
    <location>
        <begin position="328"/>
        <end position="356"/>
    </location>
</feature>
<feature type="transmembrane region" description="Helical" evidence="8">
    <location>
        <begin position="218"/>
        <end position="239"/>
    </location>
</feature>
<dbReference type="Pfam" id="PF07690">
    <property type="entry name" value="MFS_1"/>
    <property type="match status" value="1"/>
</dbReference>
<keyword evidence="5 8" id="KW-0472">Membrane</keyword>
<dbReference type="VEuPathDB" id="VectorBase:LDEU007020"/>
<feature type="transmembrane region" description="Helical" evidence="8">
    <location>
        <begin position="407"/>
        <end position="429"/>
    </location>
</feature>
<feature type="transmembrane region" description="Helical" evidence="8">
    <location>
        <begin position="134"/>
        <end position="153"/>
    </location>
</feature>
<dbReference type="PANTHER" id="PTHR23505">
    <property type="entry name" value="SPINSTER"/>
    <property type="match status" value="1"/>
</dbReference>
<dbReference type="PANTHER" id="PTHR23505:SF79">
    <property type="entry name" value="PROTEIN SPINSTER"/>
    <property type="match status" value="1"/>
</dbReference>
<feature type="transmembrane region" description="Helical" evidence="8">
    <location>
        <begin position="301"/>
        <end position="322"/>
    </location>
</feature>
<evidence type="ECO:0000256" key="2">
    <source>
        <dbReference type="ARBA" id="ARBA00022448"/>
    </source>
</evidence>
<feature type="compositionally biased region" description="Polar residues" evidence="7">
    <location>
        <begin position="456"/>
        <end position="465"/>
    </location>
</feature>
<evidence type="ECO:0000256" key="8">
    <source>
        <dbReference type="SAM" id="Phobius"/>
    </source>
</evidence>
<dbReference type="STRING" id="299467.A0A443SBS3"/>
<evidence type="ECO:0000313" key="11">
    <source>
        <dbReference type="Proteomes" id="UP000288716"/>
    </source>
</evidence>
<feature type="transmembrane region" description="Helical" evidence="8">
    <location>
        <begin position="165"/>
        <end position="185"/>
    </location>
</feature>
<feature type="transmembrane region" description="Helical" evidence="8">
    <location>
        <begin position="73"/>
        <end position="92"/>
    </location>
</feature>
<dbReference type="Gene3D" id="1.20.1250.20">
    <property type="entry name" value="MFS general substrate transporter like domains"/>
    <property type="match status" value="1"/>
</dbReference>
<dbReference type="OrthoDB" id="6770063at2759"/>
<proteinExistence type="inferred from homology"/>
<dbReference type="InterPro" id="IPR036259">
    <property type="entry name" value="MFS_trans_sf"/>
</dbReference>
<dbReference type="EMBL" id="NCKV01004152">
    <property type="protein sequence ID" value="RWS25021.1"/>
    <property type="molecule type" value="Genomic_DNA"/>
</dbReference>
<dbReference type="InterPro" id="IPR044770">
    <property type="entry name" value="MFS_spinster-like"/>
</dbReference>
<name>A0A443SBS3_9ACAR</name>
<protein>
    <submittedName>
        <fullName evidence="10">Protein spinster 1-like protein</fullName>
    </submittedName>
</protein>
<evidence type="ECO:0000256" key="3">
    <source>
        <dbReference type="ARBA" id="ARBA00022692"/>
    </source>
</evidence>
<evidence type="ECO:0000313" key="10">
    <source>
        <dbReference type="EMBL" id="RWS25021.1"/>
    </source>
</evidence>
<evidence type="ECO:0000256" key="7">
    <source>
        <dbReference type="SAM" id="MobiDB-lite"/>
    </source>
</evidence>
<dbReference type="PROSITE" id="PS50850">
    <property type="entry name" value="MFS"/>
    <property type="match status" value="1"/>
</dbReference>
<dbReference type="Proteomes" id="UP000288716">
    <property type="component" value="Unassembled WGS sequence"/>
</dbReference>
<comment type="similarity">
    <text evidence="6">Belongs to the major facilitator superfamily. Spinster (TC 2.A.1.49) family.</text>
</comment>
<comment type="subcellular location">
    <subcellularLocation>
        <location evidence="1">Membrane</location>
        <topology evidence="1">Multi-pass membrane protein</topology>
    </subcellularLocation>
</comment>
<organism evidence="10 11">
    <name type="scientific">Leptotrombidium deliense</name>
    <dbReference type="NCBI Taxonomy" id="299467"/>
    <lineage>
        <taxon>Eukaryota</taxon>
        <taxon>Metazoa</taxon>
        <taxon>Ecdysozoa</taxon>
        <taxon>Arthropoda</taxon>
        <taxon>Chelicerata</taxon>
        <taxon>Arachnida</taxon>
        <taxon>Acari</taxon>
        <taxon>Acariformes</taxon>
        <taxon>Trombidiformes</taxon>
        <taxon>Prostigmata</taxon>
        <taxon>Anystina</taxon>
        <taxon>Parasitengona</taxon>
        <taxon>Trombiculoidea</taxon>
        <taxon>Trombiculidae</taxon>
        <taxon>Leptotrombidium</taxon>
    </lineage>
</organism>
<dbReference type="GO" id="GO:0022857">
    <property type="term" value="F:transmembrane transporter activity"/>
    <property type="evidence" value="ECO:0007669"/>
    <property type="project" value="InterPro"/>
</dbReference>
<sequence length="472" mass="52273">MFSSDVIALVILCFINLINYMDRFTVAGILDEIQNYYNLDDKQGGLLQTSFVVAYMIFAPLFGYLGDRYSRKYLMCVGVLFWSLTTFLGSIIPKHYPGLFFLMRGLVGVGEASYSTIAPTLIADLFSKDKRSKCLAIFYFAIPVGSGLGYIIGTKMSAVMSNWKWALRVTPVLGVIAVVLTLLFLREPKRGQSDGVMEEHVKSDIFNDIKYISTVKSYIWSTIGFTCVCFAIGALSWWAPKFMTSAIAVHEKLELSENNDSLRQRVSLIFGIISCIAGIAGVVLGVSASQWYRKYNPRADPLVCGVGVLVSVPFAFVGILLASSVPVLTWIFVFIAVTLLCTNWSLVADILLYVIVPHRRSFAQSIQILISHLFGDASSPFIVGAISDAFKNDSTTFTNYISLRNALFVNCFVLIIGGMAFLYTAYFIVIDQENCKKEIEGNRDAIDQGSHRDSTLSDNNESLQSFPPPSSN</sequence>
<feature type="compositionally biased region" description="Basic and acidic residues" evidence="7">
    <location>
        <begin position="442"/>
        <end position="455"/>
    </location>
</feature>
<evidence type="ECO:0000256" key="4">
    <source>
        <dbReference type="ARBA" id="ARBA00022989"/>
    </source>
</evidence>
<evidence type="ECO:0000256" key="6">
    <source>
        <dbReference type="ARBA" id="ARBA00024338"/>
    </source>
</evidence>
<dbReference type="SUPFAM" id="SSF103473">
    <property type="entry name" value="MFS general substrate transporter"/>
    <property type="match status" value="1"/>
</dbReference>
<evidence type="ECO:0000259" key="9">
    <source>
        <dbReference type="PROSITE" id="PS50850"/>
    </source>
</evidence>